<evidence type="ECO:0000256" key="1">
    <source>
        <dbReference type="SAM" id="SignalP"/>
    </source>
</evidence>
<name>A0ABT8L620_9BACT</name>
<organism evidence="2 3">
    <name type="scientific">Agaribacillus aureus</name>
    <dbReference type="NCBI Taxonomy" id="3051825"/>
    <lineage>
        <taxon>Bacteria</taxon>
        <taxon>Pseudomonadati</taxon>
        <taxon>Bacteroidota</taxon>
        <taxon>Cytophagia</taxon>
        <taxon>Cytophagales</taxon>
        <taxon>Splendidivirgaceae</taxon>
        <taxon>Agaribacillus</taxon>
    </lineage>
</organism>
<reference evidence="2" key="1">
    <citation type="submission" date="2023-06" db="EMBL/GenBank/DDBJ databases">
        <title>Genomic of Agaribacillus aureum.</title>
        <authorList>
            <person name="Wang G."/>
        </authorList>
    </citation>
    <scope>NUCLEOTIDE SEQUENCE</scope>
    <source>
        <strain evidence="2">BMA12</strain>
    </source>
</reference>
<accession>A0ABT8L620</accession>
<dbReference type="RefSeq" id="WP_346758529.1">
    <property type="nucleotide sequence ID" value="NZ_JAUJEB010000002.1"/>
</dbReference>
<feature type="chain" id="PRO_5046509377" evidence="1">
    <location>
        <begin position="30"/>
        <end position="434"/>
    </location>
</feature>
<gene>
    <name evidence="2" type="ORF">QQ020_14065</name>
</gene>
<dbReference type="EMBL" id="JAUJEB010000002">
    <property type="protein sequence ID" value="MDN5213189.1"/>
    <property type="molecule type" value="Genomic_DNA"/>
</dbReference>
<comment type="caution">
    <text evidence="2">The sequence shown here is derived from an EMBL/GenBank/DDBJ whole genome shotgun (WGS) entry which is preliminary data.</text>
</comment>
<keyword evidence="3" id="KW-1185">Reference proteome</keyword>
<sequence>MKKQLFFPLFMKSAALLLAPFIFSSGLHAQVKKIQRDQRIQRPAKIKANPNILKPGNANSMKIIKSGSLNVRNGAKAYTYTATTLPDGKVMVAWSTNYPKGEATFFTPTLTPYAPVVFTDNNIRGGTAFEQQQAVTLSGGKVLLAYLERYEPLPNKRALRIKYVVFNKNGEIALWSAPIDFTPKSRNSLKYLNVTTNPGGSRAYIYFTESYRESFRGGANDNFDTYYFATDERGRMVHPVKKVLHGYNTFAPKNLNVITATNGGLFLGYKKRDLFVDFHLGPDKSPEWKVQATHNIYDLTPVGVHPVNFRDAMLIYVEGKAATNNQRLVCQVVGEGNPGEKKIIVDRPVNPLNVKTLSLKDRSVFISVTDGSSKGSSATGWIIDQTCAVKKGPFRYIEDFKYHTLNFAMTQLINGQVFVMYQDKEGRPRYVVVD</sequence>
<evidence type="ECO:0000313" key="2">
    <source>
        <dbReference type="EMBL" id="MDN5213189.1"/>
    </source>
</evidence>
<proteinExistence type="predicted"/>
<keyword evidence="1" id="KW-0732">Signal</keyword>
<evidence type="ECO:0000313" key="3">
    <source>
        <dbReference type="Proteomes" id="UP001172083"/>
    </source>
</evidence>
<dbReference type="Proteomes" id="UP001172083">
    <property type="component" value="Unassembled WGS sequence"/>
</dbReference>
<feature type="signal peptide" evidence="1">
    <location>
        <begin position="1"/>
        <end position="29"/>
    </location>
</feature>
<protein>
    <submittedName>
        <fullName evidence="2">Uncharacterized protein</fullName>
    </submittedName>
</protein>